<evidence type="ECO:0008006" key="4">
    <source>
        <dbReference type="Google" id="ProtNLM"/>
    </source>
</evidence>
<dbReference type="EMBL" id="JADUOV010000007">
    <property type="protein sequence ID" value="MBH1790567.1"/>
    <property type="molecule type" value="Genomic_DNA"/>
</dbReference>
<evidence type="ECO:0000256" key="1">
    <source>
        <dbReference type="SAM" id="MobiDB-lite"/>
    </source>
</evidence>
<dbReference type="AlphaFoldDB" id="A0AA41CFF9"/>
<feature type="compositionally biased region" description="Low complexity" evidence="1">
    <location>
        <begin position="78"/>
        <end position="93"/>
    </location>
</feature>
<sequence length="851" mass="88181">MAKKWVEVAASPAYQALAPEQQEEARNQYWNEVVAPNVPQAEHAYVRQAFDSDTSRTVNWPGQAPLEAEIVGGTRQSATQQAAPAQQQPQTAPDGWEYGPLRDTMFGARSVLQGAGSLLGAIGGDAFNNYIVNPVARAVGAQEARPYREEAGALADSLGLPKAQTAGDRVLGDVGEALTGTGLTLGAGAGLNALANMGRGAAIRTPGYVAPVENRLANFLTAQPGLQTVSAATGSGASSITRESGGSQGNQLLAGLAGGLGPGLVTAGGAAGLRGVVRGGSGENMKNRLADFNALGAQPSVGQASGNPMVQGLENLLAQGPTSSGVMARAAERQSGEISSGLGKMANEFSRGASGERAGRAIKRGIYDEGGFSSQFKATQDQLYDKVDELIPPTQGVAMGNTRAALDSLSNPIKSPGAPNTARLFQNGRITGIGNAVEADLAIPTPQQLSLDEAVAKVNQLYASRDSASQDAGRFAAFANDQANAAQRYFPVAGQPRFPGRYTPAQANVAPGQQAAAEATGIARDRVSQAAEIEATIGDLTAAAERAGGRLPYEAVKKLRSLVGEELQDAGLMSNFPRSKFKALYAALSQDLGIAAQEAGPEAVAAYSRANTYTRAGMRRMEDIEGVIDRAGGAEKVFSSLMATGKEGGSTLRSVLQSLPVESQRAVTAAAIRRLGRASPGAQDATGEVFSARTFLTNWNNVSTEARRALFDRYGKGFSEQVDRIAKVADMIDKGAGVFKNPPGTAKSLAGLTYGASLVGSMFTGGTALLLGAGVSANAAARWLTNPRAVKFLANATTLPKSQIPAFINYVAQEGQKTGDQDLQDLAKVLGNAEQEVANSSDNPNDTDNRR</sequence>
<comment type="caution">
    <text evidence="2">The sequence shown here is derived from an EMBL/GenBank/DDBJ whole genome shotgun (WGS) entry which is preliminary data.</text>
</comment>
<evidence type="ECO:0000313" key="2">
    <source>
        <dbReference type="EMBL" id="MBH1790567.1"/>
    </source>
</evidence>
<evidence type="ECO:0000313" key="3">
    <source>
        <dbReference type="Proteomes" id="UP000634179"/>
    </source>
</evidence>
<protein>
    <recommendedName>
        <fullName evidence="4">Lytic transglycosylase domain-containing protein</fullName>
    </recommendedName>
</protein>
<gene>
    <name evidence="2" type="ORF">I5V89_11855</name>
</gene>
<proteinExistence type="predicted"/>
<organism evidence="2 3">
    <name type="scientific">Stenotrophomonas maltophilia</name>
    <name type="common">Pseudomonas maltophilia</name>
    <name type="synonym">Xanthomonas maltophilia</name>
    <dbReference type="NCBI Taxonomy" id="40324"/>
    <lineage>
        <taxon>Bacteria</taxon>
        <taxon>Pseudomonadati</taxon>
        <taxon>Pseudomonadota</taxon>
        <taxon>Gammaproteobacteria</taxon>
        <taxon>Lysobacterales</taxon>
        <taxon>Lysobacteraceae</taxon>
        <taxon>Stenotrophomonas</taxon>
        <taxon>Stenotrophomonas maltophilia group</taxon>
    </lineage>
</organism>
<feature type="region of interest" description="Disordered" evidence="1">
    <location>
        <begin position="75"/>
        <end position="95"/>
    </location>
</feature>
<accession>A0AA41CFF9</accession>
<reference evidence="2" key="1">
    <citation type="submission" date="2020-11" db="EMBL/GenBank/DDBJ databases">
        <title>Enhanced detection system for hospital associated transmission using whole genome sequencing surveillance.</title>
        <authorList>
            <person name="Harrison L.H."/>
            <person name="Van Tyne D."/>
            <person name="Marsh J.W."/>
            <person name="Griffith M.P."/>
            <person name="Snyder D.J."/>
            <person name="Cooper V.S."/>
            <person name="Mustapha M."/>
        </authorList>
    </citation>
    <scope>NUCLEOTIDE SEQUENCE</scope>
    <source>
        <strain evidence="2">STEN00053</strain>
    </source>
</reference>
<dbReference type="Proteomes" id="UP000634179">
    <property type="component" value="Unassembled WGS sequence"/>
</dbReference>
<name>A0AA41CFF9_STEMA</name>